<comment type="caution">
    <text evidence="2">The sequence shown here is derived from an EMBL/GenBank/DDBJ whole genome shotgun (WGS) entry which is preliminary data.</text>
</comment>
<feature type="compositionally biased region" description="Basic residues" evidence="1">
    <location>
        <begin position="71"/>
        <end position="84"/>
    </location>
</feature>
<name>A0AAD6F769_9TELE</name>
<dbReference type="EMBL" id="JAPTMU010000023">
    <property type="protein sequence ID" value="KAJ4924269.1"/>
    <property type="molecule type" value="Genomic_DNA"/>
</dbReference>
<gene>
    <name evidence="2" type="ORF">JOQ06_000509</name>
</gene>
<sequence>MSCCLSKRFSVKAIHRLLHQAPSPCQRLRHRDPRCQEPACPLASAEQMSLNCPPPPQTPPPPPPFTTPHRQPWRWRAKRTTPPT</sequence>
<reference evidence="2" key="1">
    <citation type="submission" date="2022-11" db="EMBL/GenBank/DDBJ databases">
        <title>Chromosome-level genome of Pogonophryne albipinna.</title>
        <authorList>
            <person name="Jo E."/>
        </authorList>
    </citation>
    <scope>NUCLEOTIDE SEQUENCE</scope>
    <source>
        <strain evidence="2">SGF0006</strain>
        <tissue evidence="2">Muscle</tissue>
    </source>
</reference>
<feature type="non-terminal residue" evidence="2">
    <location>
        <position position="84"/>
    </location>
</feature>
<dbReference type="Proteomes" id="UP001219934">
    <property type="component" value="Unassembled WGS sequence"/>
</dbReference>
<accession>A0AAD6F769</accession>
<dbReference type="AlphaFoldDB" id="A0AAD6F769"/>
<evidence type="ECO:0000313" key="2">
    <source>
        <dbReference type="EMBL" id="KAJ4924269.1"/>
    </source>
</evidence>
<feature type="compositionally biased region" description="Pro residues" evidence="1">
    <location>
        <begin position="52"/>
        <end position="66"/>
    </location>
</feature>
<evidence type="ECO:0000313" key="3">
    <source>
        <dbReference type="Proteomes" id="UP001219934"/>
    </source>
</evidence>
<keyword evidence="3" id="KW-1185">Reference proteome</keyword>
<evidence type="ECO:0000256" key="1">
    <source>
        <dbReference type="SAM" id="MobiDB-lite"/>
    </source>
</evidence>
<protein>
    <submittedName>
        <fullName evidence="2">Uncharacterized protein</fullName>
    </submittedName>
</protein>
<organism evidence="2 3">
    <name type="scientific">Pogonophryne albipinna</name>
    <dbReference type="NCBI Taxonomy" id="1090488"/>
    <lineage>
        <taxon>Eukaryota</taxon>
        <taxon>Metazoa</taxon>
        <taxon>Chordata</taxon>
        <taxon>Craniata</taxon>
        <taxon>Vertebrata</taxon>
        <taxon>Euteleostomi</taxon>
        <taxon>Actinopterygii</taxon>
        <taxon>Neopterygii</taxon>
        <taxon>Teleostei</taxon>
        <taxon>Neoteleostei</taxon>
        <taxon>Acanthomorphata</taxon>
        <taxon>Eupercaria</taxon>
        <taxon>Perciformes</taxon>
        <taxon>Notothenioidei</taxon>
        <taxon>Pogonophryne</taxon>
    </lineage>
</organism>
<proteinExistence type="predicted"/>
<feature type="region of interest" description="Disordered" evidence="1">
    <location>
        <begin position="46"/>
        <end position="84"/>
    </location>
</feature>